<dbReference type="GO" id="GO:0005886">
    <property type="term" value="C:plasma membrane"/>
    <property type="evidence" value="ECO:0007669"/>
    <property type="project" value="UniProtKB-SubCell"/>
</dbReference>
<evidence type="ECO:0000313" key="14">
    <source>
        <dbReference type="Proteomes" id="UP000245362"/>
    </source>
</evidence>
<dbReference type="InterPro" id="IPR002523">
    <property type="entry name" value="MgTranspt_CorA/ZnTranspt_ZntB"/>
</dbReference>
<dbReference type="OrthoDB" id="9803416at2"/>
<dbReference type="Gene3D" id="3.30.460.20">
    <property type="entry name" value="CorA soluble domain-like"/>
    <property type="match status" value="1"/>
</dbReference>
<dbReference type="InterPro" id="IPR045861">
    <property type="entry name" value="CorA_cytoplasmic_dom"/>
</dbReference>
<gene>
    <name evidence="13" type="ORF">DI392_04560</name>
</gene>
<evidence type="ECO:0000256" key="9">
    <source>
        <dbReference type="ARBA" id="ARBA00023136"/>
    </source>
</evidence>
<evidence type="ECO:0000256" key="3">
    <source>
        <dbReference type="ARBA" id="ARBA00022448"/>
    </source>
</evidence>
<evidence type="ECO:0000256" key="11">
    <source>
        <dbReference type="ARBA" id="ARBA00045497"/>
    </source>
</evidence>
<accession>A0A2U3BC76</accession>
<keyword evidence="3" id="KW-0813">Transport</keyword>
<comment type="subcellular location">
    <subcellularLocation>
        <location evidence="1">Cell membrane</location>
        <topology evidence="1">Multi-pass membrane protein</topology>
    </subcellularLocation>
</comment>
<evidence type="ECO:0000256" key="1">
    <source>
        <dbReference type="ARBA" id="ARBA00004651"/>
    </source>
</evidence>
<name>A0A2U3BC76_9VIBR</name>
<keyword evidence="14" id="KW-1185">Reference proteome</keyword>
<dbReference type="GO" id="GO:0050897">
    <property type="term" value="F:cobalt ion binding"/>
    <property type="evidence" value="ECO:0007669"/>
    <property type="project" value="TreeGrafter"/>
</dbReference>
<comment type="similarity">
    <text evidence="2">Belongs to the CorA metal ion transporter (MIT) (TC 1.A.35) family.</text>
</comment>
<sequence>MIRTAYFSGQTLSYGGREYVDTFLQNEGYLWIDIDDELSSEDEGILRQLGCHRLAIQDSQRLRHPPKMEEFEENCFVLYRGFSSCEGLLNITTLPLAFFVNDVLLITKRSMPSIGVDTLWEHGKLTQLIVTPSLLLSKIMNASAQRYVDVILEAENDITELEDTMLENPDDQVMHKLISLKSHLRKLLRTSRYHTKLTDQLLSGGSRFINVEDNEVKHSFRDVHDKFERIESLCSMYYDLCGDLIEGYISLSSHQLNKTMQVLTVITAIFVPLTFIAGIYGMNFENMPELKYSSGYFIVWVVMLVIGVSLLVLFRKKRWL</sequence>
<dbReference type="CDD" id="cd12822">
    <property type="entry name" value="TmCorA-like"/>
    <property type="match status" value="1"/>
</dbReference>
<dbReference type="Proteomes" id="UP000245362">
    <property type="component" value="Unassembled WGS sequence"/>
</dbReference>
<evidence type="ECO:0000256" key="5">
    <source>
        <dbReference type="ARBA" id="ARBA00022692"/>
    </source>
</evidence>
<evidence type="ECO:0000256" key="8">
    <source>
        <dbReference type="ARBA" id="ARBA00023065"/>
    </source>
</evidence>
<evidence type="ECO:0000256" key="4">
    <source>
        <dbReference type="ARBA" id="ARBA00022475"/>
    </source>
</evidence>
<dbReference type="EMBL" id="QFWT01000002">
    <property type="protein sequence ID" value="PWI34388.1"/>
    <property type="molecule type" value="Genomic_DNA"/>
</dbReference>
<evidence type="ECO:0000256" key="2">
    <source>
        <dbReference type="ARBA" id="ARBA00009765"/>
    </source>
</evidence>
<dbReference type="FunFam" id="1.20.58.340:FF:000004">
    <property type="entry name" value="Magnesium transport protein CorA"/>
    <property type="match status" value="1"/>
</dbReference>
<comment type="function">
    <text evidence="11">Mediates influx of magnesium ions. Alternates between open and closed states. Activated by low cytoplasmic Mg(2+) levels. Inactive when cytoplasmic Mg(2+) levels are high.</text>
</comment>
<feature type="transmembrane region" description="Helical" evidence="12">
    <location>
        <begin position="262"/>
        <end position="282"/>
    </location>
</feature>
<proteinExistence type="inferred from homology"/>
<dbReference type="GO" id="GO:0015087">
    <property type="term" value="F:cobalt ion transmembrane transporter activity"/>
    <property type="evidence" value="ECO:0007669"/>
    <property type="project" value="TreeGrafter"/>
</dbReference>
<dbReference type="PANTHER" id="PTHR46494:SF1">
    <property type="entry name" value="CORA FAMILY METAL ION TRANSPORTER (EUROFUNG)"/>
    <property type="match status" value="1"/>
</dbReference>
<dbReference type="PANTHER" id="PTHR46494">
    <property type="entry name" value="CORA FAMILY METAL ION TRANSPORTER (EUROFUNG)"/>
    <property type="match status" value="1"/>
</dbReference>
<evidence type="ECO:0000256" key="12">
    <source>
        <dbReference type="SAM" id="Phobius"/>
    </source>
</evidence>
<dbReference type="InterPro" id="IPR045863">
    <property type="entry name" value="CorA_TM1_TM2"/>
</dbReference>
<dbReference type="Gene3D" id="1.20.58.340">
    <property type="entry name" value="Magnesium transport protein CorA, transmembrane region"/>
    <property type="match status" value="2"/>
</dbReference>
<keyword evidence="7 12" id="KW-1133">Transmembrane helix</keyword>
<keyword evidence="5 12" id="KW-0812">Transmembrane</keyword>
<evidence type="ECO:0000256" key="6">
    <source>
        <dbReference type="ARBA" id="ARBA00022842"/>
    </source>
</evidence>
<feature type="transmembrane region" description="Helical" evidence="12">
    <location>
        <begin position="294"/>
        <end position="314"/>
    </location>
</feature>
<protein>
    <submittedName>
        <fullName evidence="13">Metal transporter</fullName>
    </submittedName>
</protein>
<keyword evidence="9 12" id="KW-0472">Membrane</keyword>
<reference evidence="13 14" key="1">
    <citation type="submission" date="2018-05" db="EMBL/GenBank/DDBJ databases">
        <title>Vibrio limimaris sp. nov., isolated from marine sediment.</title>
        <authorList>
            <person name="Li C.-M."/>
        </authorList>
    </citation>
    <scope>NUCLEOTIDE SEQUENCE [LARGE SCALE GENOMIC DNA]</scope>
    <source>
        <strain evidence="13 14">E4404</strain>
    </source>
</reference>
<dbReference type="SUPFAM" id="SSF143865">
    <property type="entry name" value="CorA soluble domain-like"/>
    <property type="match status" value="1"/>
</dbReference>
<evidence type="ECO:0000256" key="10">
    <source>
        <dbReference type="ARBA" id="ARBA00034269"/>
    </source>
</evidence>
<keyword evidence="4" id="KW-1003">Cell membrane</keyword>
<evidence type="ECO:0000313" key="13">
    <source>
        <dbReference type="EMBL" id="PWI34388.1"/>
    </source>
</evidence>
<evidence type="ECO:0000256" key="7">
    <source>
        <dbReference type="ARBA" id="ARBA00022989"/>
    </source>
</evidence>
<dbReference type="SUPFAM" id="SSF144083">
    <property type="entry name" value="Magnesium transport protein CorA, transmembrane region"/>
    <property type="match status" value="1"/>
</dbReference>
<dbReference type="GO" id="GO:0000287">
    <property type="term" value="F:magnesium ion binding"/>
    <property type="evidence" value="ECO:0007669"/>
    <property type="project" value="TreeGrafter"/>
</dbReference>
<organism evidence="13 14">
    <name type="scientific">Vibrio albus</name>
    <dbReference type="NCBI Taxonomy" id="2200953"/>
    <lineage>
        <taxon>Bacteria</taxon>
        <taxon>Pseudomonadati</taxon>
        <taxon>Pseudomonadota</taxon>
        <taxon>Gammaproteobacteria</taxon>
        <taxon>Vibrionales</taxon>
        <taxon>Vibrionaceae</taxon>
        <taxon>Vibrio</taxon>
    </lineage>
</organism>
<dbReference type="AlphaFoldDB" id="A0A2U3BC76"/>
<comment type="catalytic activity">
    <reaction evidence="10">
        <text>Mg(2+)(in) = Mg(2+)(out)</text>
        <dbReference type="Rhea" id="RHEA:29827"/>
        <dbReference type="ChEBI" id="CHEBI:18420"/>
    </reaction>
</comment>
<keyword evidence="8" id="KW-0406">Ion transport</keyword>
<comment type="caution">
    <text evidence="13">The sequence shown here is derived from an EMBL/GenBank/DDBJ whole genome shotgun (WGS) entry which is preliminary data.</text>
</comment>
<dbReference type="RefSeq" id="WP_109318724.1">
    <property type="nucleotide sequence ID" value="NZ_QFWT01000002.1"/>
</dbReference>
<keyword evidence="6" id="KW-0460">Magnesium</keyword>
<dbReference type="Pfam" id="PF01544">
    <property type="entry name" value="CorA"/>
    <property type="match status" value="1"/>
</dbReference>
<dbReference type="GO" id="GO:0015095">
    <property type="term" value="F:magnesium ion transmembrane transporter activity"/>
    <property type="evidence" value="ECO:0007669"/>
    <property type="project" value="TreeGrafter"/>
</dbReference>